<evidence type="ECO:0000256" key="7">
    <source>
        <dbReference type="ARBA" id="ARBA00022898"/>
    </source>
</evidence>
<evidence type="ECO:0000256" key="10">
    <source>
        <dbReference type="SAM" id="MobiDB-lite"/>
    </source>
</evidence>
<keyword evidence="6 9" id="KW-0808">Transferase</keyword>
<dbReference type="SUPFAM" id="SSF53756">
    <property type="entry name" value="UDP-Glycosyltransferase/glycogen phosphorylase"/>
    <property type="match status" value="2"/>
</dbReference>
<evidence type="ECO:0000256" key="8">
    <source>
        <dbReference type="ARBA" id="ARBA00023277"/>
    </source>
</evidence>
<evidence type="ECO:0000313" key="12">
    <source>
        <dbReference type="Proteomes" id="UP001055439"/>
    </source>
</evidence>
<comment type="cofactor">
    <cofactor evidence="2 9">
        <name>pyridoxal 5'-phosphate</name>
        <dbReference type="ChEBI" id="CHEBI:597326"/>
    </cofactor>
</comment>
<dbReference type="Pfam" id="PF00343">
    <property type="entry name" value="Phosphorylase"/>
    <property type="match status" value="2"/>
</dbReference>
<dbReference type="PROSITE" id="PS00102">
    <property type="entry name" value="PHOSPHORYLASE"/>
    <property type="match status" value="1"/>
</dbReference>
<comment type="catalytic activity">
    <reaction evidence="1 9">
        <text>[(1-&gt;4)-alpha-D-glucosyl](n) + phosphate = [(1-&gt;4)-alpha-D-glucosyl](n-1) + alpha-D-glucose 1-phosphate</text>
        <dbReference type="Rhea" id="RHEA:41732"/>
        <dbReference type="Rhea" id="RHEA-COMP:9584"/>
        <dbReference type="Rhea" id="RHEA-COMP:9586"/>
        <dbReference type="ChEBI" id="CHEBI:15444"/>
        <dbReference type="ChEBI" id="CHEBI:43474"/>
        <dbReference type="ChEBI" id="CHEBI:58601"/>
        <dbReference type="EC" id="2.4.1.1"/>
    </reaction>
</comment>
<comment type="similarity">
    <text evidence="3 9">Belongs to the glycogen phosphorylase family.</text>
</comment>
<evidence type="ECO:0000256" key="4">
    <source>
        <dbReference type="ARBA" id="ARBA00022533"/>
    </source>
</evidence>
<evidence type="ECO:0000256" key="1">
    <source>
        <dbReference type="ARBA" id="ARBA00001275"/>
    </source>
</evidence>
<accession>A0A9E7FGS4</accession>
<sequence>MAYTNHTVLPEALEKWSLELMQKLLPRHVEIIEMIDDELINLIILENGTEDLVLLEKKLKDMRILDNVDYPESVQKLFYKPEEETLKETSEETLKETPKGTSKETPKAKRTLKETPKDIPIKPKQAPLGKALEPSGVLLDEKAEFEEVEPEEEDSEDEESSFLKSDPKLPKMVRMANLCVYGGHGVNGVAEIHSEIVKQDVFNSFYKLWPEKFQNKTNGVTPRRWIKFCNPELSSILTKWIGTDDWVLNTEKLEELRKRTGYIVSPDSMFDIQVKRIHEYKRQLLNILGIVYRYKKMKEMTAEDRISSFVPRVCIFGGKAFATYVQAKRIVKFITDVAATINHDPDIGDLLKVVFVPDYNVSVAEMLIPASELSQHISTAGMEASGTSNMKFSMNGCILIGTLTEPTEEVGEDNFFLFGARAHEIVDLRKERAEGKFVPDPRFEEVKKFIRSGVFGPCDYDELMGSLEGNKGFGRADYFLVGKDFPSYLECQQKRWTKMSILNTAGSYKFSSDRTIHEYAKDIWDIKPLDLP</sequence>
<dbReference type="PANTHER" id="PTHR11468:SF28">
    <property type="entry name" value="ALPHA-GLUCAN PHOSPHORYLASE 1"/>
    <property type="match status" value="1"/>
</dbReference>
<evidence type="ECO:0000256" key="3">
    <source>
        <dbReference type="ARBA" id="ARBA00006047"/>
    </source>
</evidence>
<proteinExistence type="inferred from homology"/>
<dbReference type="PANTHER" id="PTHR11468">
    <property type="entry name" value="GLYCOGEN PHOSPHORYLASE"/>
    <property type="match status" value="1"/>
</dbReference>
<protein>
    <recommendedName>
        <fullName evidence="9">Alpha-1,4 glucan phosphorylase</fullName>
        <ecNumber evidence="9">2.4.1.1</ecNumber>
    </recommendedName>
</protein>
<evidence type="ECO:0000256" key="9">
    <source>
        <dbReference type="RuleBase" id="RU000587"/>
    </source>
</evidence>
<dbReference type="EMBL" id="CP097506">
    <property type="protein sequence ID" value="URD94901.1"/>
    <property type="molecule type" value="Genomic_DNA"/>
</dbReference>
<dbReference type="Gene3D" id="3.40.50.2000">
    <property type="entry name" value="Glycogen Phosphorylase B"/>
    <property type="match status" value="5"/>
</dbReference>
<feature type="compositionally biased region" description="Basic and acidic residues" evidence="10">
    <location>
        <begin position="85"/>
        <end position="121"/>
    </location>
</feature>
<keyword evidence="4" id="KW-0021">Allosteric enzyme</keyword>
<feature type="region of interest" description="Disordered" evidence="10">
    <location>
        <begin position="85"/>
        <end position="166"/>
    </location>
</feature>
<dbReference type="GO" id="GO:0008184">
    <property type="term" value="F:glycogen phosphorylase activity"/>
    <property type="evidence" value="ECO:0007669"/>
    <property type="project" value="InterPro"/>
</dbReference>
<comment type="function">
    <text evidence="9">Allosteric enzyme that catalyzes the rate-limiting step in glycogen catabolism, the phosphorolytic cleavage of glycogen to produce glucose-1-phosphate, and plays a central role in maintaining cellular and organismal glucose homeostasis.</text>
</comment>
<name>A0A9E7FGS4_9LILI</name>
<dbReference type="InterPro" id="IPR000811">
    <property type="entry name" value="Glyco_trans_35"/>
</dbReference>
<evidence type="ECO:0000256" key="2">
    <source>
        <dbReference type="ARBA" id="ARBA00001933"/>
    </source>
</evidence>
<dbReference type="GO" id="GO:0005980">
    <property type="term" value="P:glycogen catabolic process"/>
    <property type="evidence" value="ECO:0007669"/>
    <property type="project" value="TreeGrafter"/>
</dbReference>
<evidence type="ECO:0000256" key="6">
    <source>
        <dbReference type="ARBA" id="ARBA00022679"/>
    </source>
</evidence>
<dbReference type="InterPro" id="IPR035090">
    <property type="entry name" value="Pyridoxal_P_attach_site"/>
</dbReference>
<feature type="compositionally biased region" description="Acidic residues" evidence="10">
    <location>
        <begin position="143"/>
        <end position="160"/>
    </location>
</feature>
<dbReference type="GO" id="GO:0005737">
    <property type="term" value="C:cytoplasm"/>
    <property type="evidence" value="ECO:0007669"/>
    <property type="project" value="TreeGrafter"/>
</dbReference>
<dbReference type="FunFam" id="3.40.50.2000:FF:000003">
    <property type="entry name" value="Alpha-1,4 glucan phosphorylase"/>
    <property type="match status" value="1"/>
</dbReference>
<keyword evidence="5 9" id="KW-0328">Glycosyltransferase</keyword>
<reference evidence="11" key="1">
    <citation type="submission" date="2022-05" db="EMBL/GenBank/DDBJ databases">
        <title>The Musa troglodytarum L. genome provides insights into the mechanism of non-climacteric behaviour and enrichment of carotenoids.</title>
        <authorList>
            <person name="Wang J."/>
        </authorList>
    </citation>
    <scope>NUCLEOTIDE SEQUENCE</scope>
    <source>
        <tissue evidence="11">Leaf</tissue>
    </source>
</reference>
<evidence type="ECO:0000256" key="5">
    <source>
        <dbReference type="ARBA" id="ARBA00022676"/>
    </source>
</evidence>
<dbReference type="GO" id="GO:0030170">
    <property type="term" value="F:pyridoxal phosphate binding"/>
    <property type="evidence" value="ECO:0007669"/>
    <property type="project" value="TreeGrafter"/>
</dbReference>
<gene>
    <name evidence="11" type="ORF">MUK42_10634</name>
</gene>
<keyword evidence="12" id="KW-1185">Reference proteome</keyword>
<keyword evidence="7 9" id="KW-0663">Pyridoxal phosphate</keyword>
<evidence type="ECO:0000313" key="11">
    <source>
        <dbReference type="EMBL" id="URD94901.1"/>
    </source>
</evidence>
<dbReference type="AlphaFoldDB" id="A0A9E7FGS4"/>
<dbReference type="EC" id="2.4.1.1" evidence="9"/>
<dbReference type="OrthoDB" id="9215500at2759"/>
<keyword evidence="8 9" id="KW-0119">Carbohydrate metabolism</keyword>
<organism evidence="11 12">
    <name type="scientific">Musa troglodytarum</name>
    <name type="common">fe'i banana</name>
    <dbReference type="NCBI Taxonomy" id="320322"/>
    <lineage>
        <taxon>Eukaryota</taxon>
        <taxon>Viridiplantae</taxon>
        <taxon>Streptophyta</taxon>
        <taxon>Embryophyta</taxon>
        <taxon>Tracheophyta</taxon>
        <taxon>Spermatophyta</taxon>
        <taxon>Magnoliopsida</taxon>
        <taxon>Liliopsida</taxon>
        <taxon>Zingiberales</taxon>
        <taxon>Musaceae</taxon>
        <taxon>Musa</taxon>
    </lineage>
</organism>
<dbReference type="Proteomes" id="UP001055439">
    <property type="component" value="Chromosome 4"/>
</dbReference>